<dbReference type="Gene3D" id="1.10.10.10">
    <property type="entry name" value="Winged helix-like DNA-binding domain superfamily/Winged helix DNA-binding domain"/>
    <property type="match status" value="2"/>
</dbReference>
<dbReference type="InterPro" id="IPR007432">
    <property type="entry name" value="DUF480"/>
</dbReference>
<evidence type="ECO:0000313" key="3">
    <source>
        <dbReference type="EMBL" id="MCB5161594.1"/>
    </source>
</evidence>
<proteinExistence type="inferred from homology"/>
<dbReference type="RefSeq" id="WP_226753969.1">
    <property type="nucleotide sequence ID" value="NZ_JAJATW010000008.1"/>
</dbReference>
<dbReference type="InterPro" id="IPR036390">
    <property type="entry name" value="WH_DNA-bd_sf"/>
</dbReference>
<gene>
    <name evidence="3" type="ORF">LG368_06730</name>
</gene>
<comment type="similarity">
    <text evidence="1">Belongs to the UPF0502 family.</text>
</comment>
<dbReference type="Pfam" id="PF04337">
    <property type="entry name" value="DUF480"/>
    <property type="match status" value="1"/>
</dbReference>
<dbReference type="PANTHER" id="PTHR38768">
    <property type="entry name" value="UPF0502 PROTEIN YCEH"/>
    <property type="match status" value="1"/>
</dbReference>
<organism evidence="3 4">
    <name type="scientific">Marinomonas algarum</name>
    <dbReference type="NCBI Taxonomy" id="2883105"/>
    <lineage>
        <taxon>Bacteria</taxon>
        <taxon>Pseudomonadati</taxon>
        <taxon>Pseudomonadota</taxon>
        <taxon>Gammaproteobacteria</taxon>
        <taxon>Oceanospirillales</taxon>
        <taxon>Oceanospirillaceae</taxon>
        <taxon>Marinomonas</taxon>
    </lineage>
</organism>
<evidence type="ECO:0000256" key="1">
    <source>
        <dbReference type="HAMAP-Rule" id="MF_01584"/>
    </source>
</evidence>
<dbReference type="HAMAP" id="MF_01584">
    <property type="entry name" value="UPF0502"/>
    <property type="match status" value="1"/>
</dbReference>
<dbReference type="EMBL" id="JAJATW010000008">
    <property type="protein sequence ID" value="MCB5161594.1"/>
    <property type="molecule type" value="Genomic_DNA"/>
</dbReference>
<comment type="caution">
    <text evidence="3">The sequence shown here is derived from an EMBL/GenBank/DDBJ whole genome shotgun (WGS) entry which is preliminary data.</text>
</comment>
<dbReference type="AlphaFoldDB" id="A0A9X1LC42"/>
<protein>
    <submittedName>
        <fullName evidence="3">YceH family protein</fullName>
    </submittedName>
</protein>
<reference evidence="3" key="1">
    <citation type="submission" date="2021-10" db="EMBL/GenBank/DDBJ databases">
        <title>Marinomonas pontica sp. nov., isolated from the Black Sea.</title>
        <authorList>
            <person name="Zhao L.-H."/>
            <person name="Xue J.-H."/>
        </authorList>
    </citation>
    <scope>NUCLEOTIDE SEQUENCE</scope>
    <source>
        <strain evidence="3">E8</strain>
    </source>
</reference>
<evidence type="ECO:0000256" key="2">
    <source>
        <dbReference type="SAM" id="Coils"/>
    </source>
</evidence>
<dbReference type="SUPFAM" id="SSF46785">
    <property type="entry name" value="Winged helix' DNA-binding domain"/>
    <property type="match status" value="2"/>
</dbReference>
<accession>A0A9X1LC42</accession>
<feature type="coiled-coil region" evidence="2">
    <location>
        <begin position="192"/>
        <end position="219"/>
    </location>
</feature>
<dbReference type="PANTHER" id="PTHR38768:SF1">
    <property type="entry name" value="UPF0502 PROTEIN YCEH"/>
    <property type="match status" value="1"/>
</dbReference>
<sequence length="222" mass="24888">MHYHQLNATEMRVIGCLMEKETTTPDQYPLSLNALVNACNQKSNRDPVTQLSEQAVQDALDALDKRGLVTEISGAHSRVSKYQHRFCNTEFSDLQLSPGETAILCLLFVRGAQTPGELRSRSGRLHAFASREEVEAALSALQTKTGGPYVCLLPREPGKREQRYQECFCTDSERSDDVPVALTEKSENTQYTQQLETKVAELEQEVERLNARIQELEKASGL</sequence>
<keyword evidence="2" id="KW-0175">Coiled coil</keyword>
<keyword evidence="4" id="KW-1185">Reference proteome</keyword>
<dbReference type="Proteomes" id="UP001139095">
    <property type="component" value="Unassembled WGS sequence"/>
</dbReference>
<dbReference type="InterPro" id="IPR036388">
    <property type="entry name" value="WH-like_DNA-bd_sf"/>
</dbReference>
<evidence type="ECO:0000313" key="4">
    <source>
        <dbReference type="Proteomes" id="UP001139095"/>
    </source>
</evidence>
<name>A0A9X1LC42_9GAMM</name>